<feature type="compositionally biased region" description="Polar residues" evidence="10">
    <location>
        <begin position="95"/>
        <end position="112"/>
    </location>
</feature>
<evidence type="ECO:0000256" key="6">
    <source>
        <dbReference type="ARBA" id="ARBA00023015"/>
    </source>
</evidence>
<keyword evidence="6" id="KW-0805">Transcription regulation</keyword>
<evidence type="ECO:0000256" key="7">
    <source>
        <dbReference type="ARBA" id="ARBA00023125"/>
    </source>
</evidence>
<dbReference type="GO" id="GO:0000976">
    <property type="term" value="F:transcription cis-regulatory region binding"/>
    <property type="evidence" value="ECO:0007669"/>
    <property type="project" value="TreeGrafter"/>
</dbReference>
<feature type="region of interest" description="Disordered" evidence="10">
    <location>
        <begin position="316"/>
        <end position="348"/>
    </location>
</feature>
<dbReference type="Proteomes" id="UP000728185">
    <property type="component" value="Unassembled WGS sequence"/>
</dbReference>
<dbReference type="Pfam" id="PF05053">
    <property type="entry name" value="Menin"/>
    <property type="match status" value="4"/>
</dbReference>
<dbReference type="GO" id="GO:0000785">
    <property type="term" value="C:chromatin"/>
    <property type="evidence" value="ECO:0007669"/>
    <property type="project" value="TreeGrafter"/>
</dbReference>
<evidence type="ECO:0000256" key="5">
    <source>
        <dbReference type="ARBA" id="ARBA00022853"/>
    </source>
</evidence>
<dbReference type="InterPro" id="IPR007747">
    <property type="entry name" value="Menin"/>
</dbReference>
<feature type="compositionally biased region" description="Low complexity" evidence="10">
    <location>
        <begin position="387"/>
        <end position="400"/>
    </location>
</feature>
<evidence type="ECO:0000256" key="2">
    <source>
        <dbReference type="ARBA" id="ARBA00021162"/>
    </source>
</evidence>
<keyword evidence="9" id="KW-0539">Nucleus</keyword>
<sequence length="1109" mass="120747">MTLRSGQAHGSIRTWRRHFPLNSVDDVVELFRDILLTYGFHPAESSERLKTLRIPESAANSLDDIDFPNSHKQEPDLAFVSILLGSIEHQLTEPEGQTSLRLKTRPSQSLSLSPRHAHTSSSHRVACSPLSIHVELPEEEVFTGSSGEQATPDLSSHSPDGSETKSQCGSTSSLSRVVTRRRRGADRVRRRHISSTSSDLNPPPNVNTSGAQRRFSDSTAPTGFPCISFEETEQRYQDFFNLITTSPKVGISVSEQTGILDSFGLAFATVAACRLLGYFDVDLALSEDHGWVEFGPPDARQTADVASWVPGAHLVTARDSGMPDSAVEPGTEGEKQDDTKDKNNPPPIRVPPLAQSWLYVNGHPVVCRPSMRAVAAAVAALQPGSSLPACQQAPSSAPSSDLGTPPSTPYTSCSSDLISPNGLARHLSSSTAMSMQLITLKHRLLWLFFDAGCLSRYPLGLTNLGDLEDAFPSIENLKLLSNVFHSNGPSFTPDTGQIPTETFSMALAVYQKAVEVDRCFYANQHVYPYNHSSEDWEIYRELLEVATQLMPQMFRCAAEASRSCSEGAVETDPDGCLYQPGNILDDPQCLAHLLAFYDHLCLWEEGSPVPVLHVGWVDKLMVSLTRFSQRARRLLRLSVDLSRLDGSTPQCAPVISEPSVCADTSLPSKRTRRHSRSVPVDREETQHQTQPSPTMCTTTCGQDSKARTQSVLPILSKPKSEEADNVGCTTMTPITDTNTTVSSKVGSTQVTKQTARGKTSSRTPLGAIPSVVCSCPADPVILDPMKYTKKKSIKSRTKGKTKELPLSDIQVRVGSPNSKPQCEADHLNSPIVVVVDQNSDPQDMLLLQEHVSPNELPTPDLLNHDDLLSSLAEACDQRLLNPAFLWGLERNVPFLPANVAPEEAFTRLLSILEPDAGSLFPTPPNSGGLYEPAIEKLTTDHSAPLDAAEEFTNAEFVLSAECTEGQASEHSSDIPLFPDCLGSVDGTENIVTLDEISDEFLQSVNDLVQDVPTTTPPSVMCTPTHTFTESSSNQQHKMCSPQEADGISPTKPRTMEELMVDLVLSSIKMVSIVELLRAPRFNSSAIKLALTAQSQVCMRRTALCPANNA</sequence>
<evidence type="ECO:0000256" key="9">
    <source>
        <dbReference type="ARBA" id="ARBA00023242"/>
    </source>
</evidence>
<dbReference type="GO" id="GO:0035097">
    <property type="term" value="C:histone methyltransferase complex"/>
    <property type="evidence" value="ECO:0007669"/>
    <property type="project" value="TreeGrafter"/>
</dbReference>
<dbReference type="GO" id="GO:0045786">
    <property type="term" value="P:negative regulation of cell cycle"/>
    <property type="evidence" value="ECO:0007669"/>
    <property type="project" value="TreeGrafter"/>
</dbReference>
<evidence type="ECO:0000256" key="3">
    <source>
        <dbReference type="ARBA" id="ARBA00022491"/>
    </source>
</evidence>
<comment type="subcellular location">
    <subcellularLocation>
        <location evidence="1">Nucleus</location>
    </subcellularLocation>
</comment>
<feature type="compositionally biased region" description="Basic and acidic residues" evidence="10">
    <location>
        <begin position="332"/>
        <end position="343"/>
    </location>
</feature>
<keyword evidence="3" id="KW-0678">Repressor</keyword>
<keyword evidence="8" id="KW-0804">Transcription</keyword>
<feature type="region of interest" description="Disordered" evidence="10">
    <location>
        <begin position="387"/>
        <end position="411"/>
    </location>
</feature>
<feature type="compositionally biased region" description="Polar residues" evidence="10">
    <location>
        <begin position="1025"/>
        <end position="1037"/>
    </location>
</feature>
<dbReference type="GO" id="GO:0003682">
    <property type="term" value="F:chromatin binding"/>
    <property type="evidence" value="ECO:0007669"/>
    <property type="project" value="TreeGrafter"/>
</dbReference>
<feature type="region of interest" description="Disordered" evidence="10">
    <location>
        <begin position="739"/>
        <end position="762"/>
    </location>
</feature>
<dbReference type="GO" id="GO:0000403">
    <property type="term" value="F:Y-form DNA binding"/>
    <property type="evidence" value="ECO:0007669"/>
    <property type="project" value="TreeGrafter"/>
</dbReference>
<feature type="compositionally biased region" description="Polar residues" evidence="10">
    <location>
        <begin position="741"/>
        <end position="762"/>
    </location>
</feature>
<feature type="compositionally biased region" description="Polar residues" evidence="10">
    <location>
        <begin position="194"/>
        <end position="219"/>
    </location>
</feature>
<keyword evidence="7" id="KW-0238">DNA-binding</keyword>
<feature type="compositionally biased region" description="Basic residues" evidence="10">
    <location>
        <begin position="178"/>
        <end position="193"/>
    </location>
</feature>
<dbReference type="PANTHER" id="PTHR12693">
    <property type="entry name" value="MENIN"/>
    <property type="match status" value="1"/>
</dbReference>
<keyword evidence="12" id="KW-1185">Reference proteome</keyword>
<name>A0A8E0VM39_9TREM</name>
<evidence type="ECO:0000256" key="1">
    <source>
        <dbReference type="ARBA" id="ARBA00004123"/>
    </source>
</evidence>
<protein>
    <recommendedName>
        <fullName evidence="2">Menin</fullName>
    </recommendedName>
</protein>
<feature type="region of interest" description="Disordered" evidence="10">
    <location>
        <begin position="140"/>
        <end position="219"/>
    </location>
</feature>
<comment type="caution">
    <text evidence="11">The sequence shown here is derived from an EMBL/GenBank/DDBJ whole genome shotgun (WGS) entry which is preliminary data.</text>
</comment>
<evidence type="ECO:0000313" key="12">
    <source>
        <dbReference type="Proteomes" id="UP000728185"/>
    </source>
</evidence>
<evidence type="ECO:0000256" key="10">
    <source>
        <dbReference type="SAM" id="MobiDB-lite"/>
    </source>
</evidence>
<organism evidence="11 12">
    <name type="scientific">Fasciolopsis buskii</name>
    <dbReference type="NCBI Taxonomy" id="27845"/>
    <lineage>
        <taxon>Eukaryota</taxon>
        <taxon>Metazoa</taxon>
        <taxon>Spiralia</taxon>
        <taxon>Lophotrochozoa</taxon>
        <taxon>Platyhelminthes</taxon>
        <taxon>Trematoda</taxon>
        <taxon>Digenea</taxon>
        <taxon>Plagiorchiida</taxon>
        <taxon>Echinostomata</taxon>
        <taxon>Echinostomatoidea</taxon>
        <taxon>Fasciolidae</taxon>
        <taxon>Fasciolopsis</taxon>
    </lineage>
</organism>
<dbReference type="AlphaFoldDB" id="A0A8E0VM39"/>
<proteinExistence type="predicted"/>
<dbReference type="GO" id="GO:0006357">
    <property type="term" value="P:regulation of transcription by RNA polymerase II"/>
    <property type="evidence" value="ECO:0007669"/>
    <property type="project" value="TreeGrafter"/>
</dbReference>
<evidence type="ECO:0000256" key="4">
    <source>
        <dbReference type="ARBA" id="ARBA00022553"/>
    </source>
</evidence>
<dbReference type="PANTHER" id="PTHR12693:SF3">
    <property type="entry name" value="MENIN"/>
    <property type="match status" value="1"/>
</dbReference>
<gene>
    <name evidence="11" type="ORF">FBUS_05820</name>
</gene>
<keyword evidence="4" id="KW-0597">Phosphoprotein</keyword>
<reference evidence="11" key="1">
    <citation type="submission" date="2019-05" db="EMBL/GenBank/DDBJ databases">
        <title>Annotation for the trematode Fasciolopsis buski.</title>
        <authorList>
            <person name="Choi Y.-J."/>
        </authorList>
    </citation>
    <scope>NUCLEOTIDE SEQUENCE</scope>
    <source>
        <strain evidence="11">HT</strain>
        <tissue evidence="11">Whole worm</tissue>
    </source>
</reference>
<dbReference type="GO" id="GO:0008285">
    <property type="term" value="P:negative regulation of cell population proliferation"/>
    <property type="evidence" value="ECO:0007669"/>
    <property type="project" value="TreeGrafter"/>
</dbReference>
<dbReference type="OrthoDB" id="5962932at2759"/>
<feature type="compositionally biased region" description="Polar residues" evidence="10">
    <location>
        <begin position="143"/>
        <end position="175"/>
    </location>
</feature>
<feature type="compositionally biased region" description="Polar residues" evidence="10">
    <location>
        <begin position="687"/>
        <end position="702"/>
    </location>
</feature>
<evidence type="ECO:0000313" key="11">
    <source>
        <dbReference type="EMBL" id="KAA0196383.1"/>
    </source>
</evidence>
<accession>A0A8E0VM39</accession>
<keyword evidence="5" id="KW-0156">Chromatin regulator</keyword>
<feature type="region of interest" description="Disordered" evidence="10">
    <location>
        <begin position="662"/>
        <end position="702"/>
    </location>
</feature>
<feature type="region of interest" description="Disordered" evidence="10">
    <location>
        <begin position="94"/>
        <end position="125"/>
    </location>
</feature>
<dbReference type="GO" id="GO:0006325">
    <property type="term" value="P:chromatin organization"/>
    <property type="evidence" value="ECO:0007669"/>
    <property type="project" value="UniProtKB-KW"/>
</dbReference>
<evidence type="ECO:0000256" key="8">
    <source>
        <dbReference type="ARBA" id="ARBA00023163"/>
    </source>
</evidence>
<dbReference type="EMBL" id="LUCM01003057">
    <property type="protein sequence ID" value="KAA0196383.1"/>
    <property type="molecule type" value="Genomic_DNA"/>
</dbReference>
<feature type="region of interest" description="Disordered" evidence="10">
    <location>
        <begin position="1025"/>
        <end position="1050"/>
    </location>
</feature>